<gene>
    <name evidence="2" type="ORF">AAE3_LOCUS9998</name>
</gene>
<feature type="compositionally biased region" description="Low complexity" evidence="1">
    <location>
        <begin position="444"/>
        <end position="456"/>
    </location>
</feature>
<protein>
    <submittedName>
        <fullName evidence="2">Uncharacterized protein</fullName>
    </submittedName>
</protein>
<feature type="compositionally biased region" description="Polar residues" evidence="1">
    <location>
        <begin position="532"/>
        <end position="550"/>
    </location>
</feature>
<feature type="compositionally biased region" description="Polar residues" evidence="1">
    <location>
        <begin position="341"/>
        <end position="355"/>
    </location>
</feature>
<sequence>MATTATTIVEAASTSSGFMLPGMESPEDTSRVVRFDNECVLIPEVSRKRSMVLTKSYSLPLWKKRGSQMSDSEAEDAGAVRSQGARSPSPEDSRVVLRVPIPTFRRRSSRSPTRGRSASASPVVPTKLPSCLVHRAPSSSPTITRRMPLSPVRRPSLPPNHIDAHHQRRKDEMTVPLRDCCHECERITEEPLKEGDTWQEKFSRAAKRRRSTSLDYQDMVRSGMLPPRSPTSLSSSPPSDFASLPDPLAVHRRAVSFNKEFSILSIGGTSALSAQDDALNLNEPESPTVPRFGSSAGRFALTVDEVDKRRKSLDLGKEKEVAEHLQARGLLSPPSPSSPSFAPTTVFHSPSSPYSGSPCHPNAGRHRPHDRDISSSPTASTTSSFSSASVSAYASNDQDKDDVLPPLPDILDPRRRLRSSGPGPARSSPIDEEEEDEAQLFPLPRRSPSGSRSGTPSPRPSPRVSPVPTPNGSAVELSGSGGAGGKGKGKDSKSSAAAAGSKDSLLVERGSVSNSSSTLNSSQESLLKASLSRKTSASAIGTSHAVVSTASTPTNTPKGKTSTSSGSTVSTSSSGSISNSNSNPTTPSATSQAADRSTSPTPTKKRLSVSTTSSSTSSSSNSNSNPPMSPKGPRPSSKALAAQLVKERATIIETGSGRMEVQDKEVVVVTATATPLFGLSSLAPTAPSSSSAPSPSPFPSSSPSSTPSKPLAPLRPGIVTSESSSSGSVSSSTTTTSTTTSVSPVPHHQHAGHAGSPLLHAQTAFQNILSTAHSPFHLHGHHSSHSDKDASTQSHTPSPAHTTSAPIPIPSNSGSGSHPTHTHTHAHTTTQFPSTTPTSPSSGSHTHAHTHSNGHGHTPTSPSQKRKLSFTAPFLRAGEALREVGADVLKGVSSISGTGPGVVG</sequence>
<dbReference type="AlphaFoldDB" id="A0A8S0VSU0"/>
<feature type="compositionally biased region" description="Low complexity" evidence="1">
    <location>
        <begin position="230"/>
        <end position="244"/>
    </location>
</feature>
<dbReference type="EMBL" id="CACVBS010000062">
    <property type="protein sequence ID" value="CAA7267749.1"/>
    <property type="molecule type" value="Genomic_DNA"/>
</dbReference>
<feature type="compositionally biased region" description="Low complexity" evidence="1">
    <location>
        <begin position="511"/>
        <end position="527"/>
    </location>
</feature>
<feature type="compositionally biased region" description="Low complexity" evidence="1">
    <location>
        <begin position="374"/>
        <end position="395"/>
    </location>
</feature>
<feature type="compositionally biased region" description="Pro residues" evidence="1">
    <location>
        <begin position="457"/>
        <end position="469"/>
    </location>
</feature>
<comment type="caution">
    <text evidence="2">The sequence shown here is derived from an EMBL/GenBank/DDBJ whole genome shotgun (WGS) entry which is preliminary data.</text>
</comment>
<evidence type="ECO:0000313" key="2">
    <source>
        <dbReference type="EMBL" id="CAA7267749.1"/>
    </source>
</evidence>
<feature type="compositionally biased region" description="Low complexity" evidence="1">
    <location>
        <begin position="608"/>
        <end position="626"/>
    </location>
</feature>
<feature type="region of interest" description="Disordered" evidence="1">
    <location>
        <begin position="308"/>
        <end position="642"/>
    </location>
</feature>
<accession>A0A8S0VSU0</accession>
<feature type="region of interest" description="Disordered" evidence="1">
    <location>
        <begin position="220"/>
        <end position="244"/>
    </location>
</feature>
<keyword evidence="3" id="KW-1185">Reference proteome</keyword>
<feature type="compositionally biased region" description="Low complexity" evidence="1">
    <location>
        <begin position="701"/>
        <end position="743"/>
    </location>
</feature>
<feature type="compositionally biased region" description="Low complexity" evidence="1">
    <location>
        <begin position="810"/>
        <end position="819"/>
    </location>
</feature>
<feature type="region of interest" description="Disordered" evidence="1">
    <location>
        <begin position="684"/>
        <end position="754"/>
    </location>
</feature>
<feature type="compositionally biased region" description="Polar residues" evidence="1">
    <location>
        <begin position="791"/>
        <end position="805"/>
    </location>
</feature>
<feature type="compositionally biased region" description="Low complexity" evidence="1">
    <location>
        <begin position="684"/>
        <end position="693"/>
    </location>
</feature>
<feature type="compositionally biased region" description="Basic and acidic residues" evidence="1">
    <location>
        <begin position="308"/>
        <end position="326"/>
    </location>
</feature>
<feature type="compositionally biased region" description="Basic and acidic residues" evidence="1">
    <location>
        <begin position="162"/>
        <end position="171"/>
    </location>
</feature>
<feature type="region of interest" description="Disordered" evidence="1">
    <location>
        <begin position="65"/>
        <end position="171"/>
    </location>
</feature>
<feature type="compositionally biased region" description="Low complexity" evidence="1">
    <location>
        <begin position="419"/>
        <end position="428"/>
    </location>
</feature>
<feature type="compositionally biased region" description="Low complexity" evidence="1">
    <location>
        <begin position="494"/>
        <end position="504"/>
    </location>
</feature>
<feature type="compositionally biased region" description="Low complexity" evidence="1">
    <location>
        <begin position="827"/>
        <end position="845"/>
    </location>
</feature>
<name>A0A8S0VSU0_CYCAE</name>
<evidence type="ECO:0000313" key="3">
    <source>
        <dbReference type="Proteomes" id="UP000467700"/>
    </source>
</evidence>
<proteinExistence type="predicted"/>
<feature type="region of interest" description="Disordered" evidence="1">
    <location>
        <begin position="775"/>
        <end position="866"/>
    </location>
</feature>
<feature type="compositionally biased region" description="Low complexity" evidence="1">
    <location>
        <begin position="110"/>
        <end position="122"/>
    </location>
</feature>
<feature type="compositionally biased region" description="Low complexity" evidence="1">
    <location>
        <begin position="551"/>
        <end position="591"/>
    </location>
</feature>
<evidence type="ECO:0000256" key="1">
    <source>
        <dbReference type="SAM" id="MobiDB-lite"/>
    </source>
</evidence>
<reference evidence="2 3" key="1">
    <citation type="submission" date="2020-01" db="EMBL/GenBank/DDBJ databases">
        <authorList>
            <person name="Gupta K D."/>
        </authorList>
    </citation>
    <scope>NUCLEOTIDE SEQUENCE [LARGE SCALE GENOMIC DNA]</scope>
</reference>
<organism evidence="2 3">
    <name type="scientific">Cyclocybe aegerita</name>
    <name type="common">Black poplar mushroom</name>
    <name type="synonym">Agrocybe aegerita</name>
    <dbReference type="NCBI Taxonomy" id="1973307"/>
    <lineage>
        <taxon>Eukaryota</taxon>
        <taxon>Fungi</taxon>
        <taxon>Dikarya</taxon>
        <taxon>Basidiomycota</taxon>
        <taxon>Agaricomycotina</taxon>
        <taxon>Agaricomycetes</taxon>
        <taxon>Agaricomycetidae</taxon>
        <taxon>Agaricales</taxon>
        <taxon>Agaricineae</taxon>
        <taxon>Bolbitiaceae</taxon>
        <taxon>Cyclocybe</taxon>
    </lineage>
</organism>
<feature type="compositionally biased region" description="Low complexity" evidence="1">
    <location>
        <begin position="145"/>
        <end position="155"/>
    </location>
</feature>
<dbReference type="Proteomes" id="UP000467700">
    <property type="component" value="Unassembled WGS sequence"/>
</dbReference>
<dbReference type="OrthoDB" id="3269282at2759"/>
<feature type="compositionally biased region" description="Polar residues" evidence="1">
    <location>
        <begin position="592"/>
        <end position="602"/>
    </location>
</feature>